<feature type="compositionally biased region" description="Low complexity" evidence="4">
    <location>
        <begin position="453"/>
        <end position="462"/>
    </location>
</feature>
<comment type="caution">
    <text evidence="6">The sequence shown here is derived from an EMBL/GenBank/DDBJ whole genome shotgun (WGS) entry which is preliminary data.</text>
</comment>
<dbReference type="GO" id="GO:0003723">
    <property type="term" value="F:RNA binding"/>
    <property type="evidence" value="ECO:0007669"/>
    <property type="project" value="InterPro"/>
</dbReference>
<gene>
    <name evidence="6" type="primary">truD</name>
    <name evidence="6" type="ORF">STIAU_6657</name>
</gene>
<accession>Q08NP3</accession>
<feature type="region of interest" description="Disordered" evidence="4">
    <location>
        <begin position="435"/>
        <end position="529"/>
    </location>
</feature>
<dbReference type="Gene3D" id="3.30.2350.20">
    <property type="entry name" value="TruD, catalytic domain"/>
    <property type="match status" value="1"/>
</dbReference>
<proteinExistence type="inferred from homology"/>
<dbReference type="InterPro" id="IPR042214">
    <property type="entry name" value="TruD_catalytic"/>
</dbReference>
<dbReference type="EC" id="5.4.99.-" evidence="6"/>
<sequence>MPARPSSRQAHRLEFRVSVRGPPGRKPFIPCARAAKGACVRIKQRPEDFSVKESYRFDEVPGGLFRVYLMDKQKLSTFEAVDRIRDAFGLKPGAISFCGLKDKQGRTEQIIAVQGSDVDVQDANLRLKYLGRTDKPLSAANITSNRFAVTVRSLDESVLGPLNGAAAEVNRLGVVNYFDSQRFGSLKHGQGFIAKDLIRGDFEAALRNYFAKPSELDRTEDAKVKQFWRENWGRWDARVPFEGSKKYHRILRSLRDHPGDYVRAFLQIDADYRAMLLFTYQSYLWNEGVRRYLQILMPREHLFPLRYQAGTLLFHRDASPEALRILREATFPLLGPDSTFKNPQVEEAVQWVLGREKLALKDLRIEESPRLLFFKSEERPVLVFPHKLVLGRPQRDELNRGSIKSNVAFTLPPGAYATLVVKRLFHFSWREDSPADIRASQRPRLTEAEQEGAPRAPASRSRPSSERASPERSRAPGRAAAVRPAEPPPPEPRAAPPPGFREMQRIKKDAKSRARAESASKPSKSQKKK</sequence>
<dbReference type="InterPro" id="IPR001656">
    <property type="entry name" value="PsdUridine_synth_TruD"/>
</dbReference>
<comment type="similarity">
    <text evidence="1">Belongs to the pseudouridine synthase TruD family.</text>
</comment>
<dbReference type="GO" id="GO:0008033">
    <property type="term" value="P:tRNA processing"/>
    <property type="evidence" value="ECO:0007669"/>
    <property type="project" value="UniProtKB-KW"/>
</dbReference>
<dbReference type="SUPFAM" id="SSF55120">
    <property type="entry name" value="Pseudouridine synthase"/>
    <property type="match status" value="1"/>
</dbReference>
<keyword evidence="3 6" id="KW-0413">Isomerase</keyword>
<keyword evidence="2" id="KW-0819">tRNA processing</keyword>
<dbReference type="PATRIC" id="fig|378806.16.peg.854"/>
<dbReference type="Gene3D" id="3.30.70.3160">
    <property type="match status" value="1"/>
</dbReference>
<evidence type="ECO:0000313" key="7">
    <source>
        <dbReference type="Proteomes" id="UP000032702"/>
    </source>
</evidence>
<dbReference type="InterPro" id="IPR020103">
    <property type="entry name" value="PsdUridine_synth_cat_dom_sf"/>
</dbReference>
<dbReference type="PROSITE" id="PS01268">
    <property type="entry name" value="UPF0024"/>
    <property type="match status" value="1"/>
</dbReference>
<evidence type="ECO:0000256" key="3">
    <source>
        <dbReference type="ARBA" id="ARBA00023235"/>
    </source>
</evidence>
<dbReference type="AlphaFoldDB" id="Q08NP3"/>
<protein>
    <submittedName>
        <fullName evidence="6">tRNA pseudouridine synthase D</fullName>
        <ecNumber evidence="6">5.4.99.-</ecNumber>
    </submittedName>
</protein>
<dbReference type="Gene3D" id="1.10.1510.30">
    <property type="match status" value="1"/>
</dbReference>
<dbReference type="GO" id="GO:0001522">
    <property type="term" value="P:pseudouridine synthesis"/>
    <property type="evidence" value="ECO:0007669"/>
    <property type="project" value="InterPro"/>
</dbReference>
<dbReference type="EMBL" id="AAMD01000274">
    <property type="protein sequence ID" value="EAU62100.1"/>
    <property type="molecule type" value="Genomic_DNA"/>
</dbReference>
<dbReference type="Pfam" id="PF01142">
    <property type="entry name" value="TruD"/>
    <property type="match status" value="1"/>
</dbReference>
<feature type="compositionally biased region" description="Basic and acidic residues" evidence="4">
    <location>
        <begin position="502"/>
        <end position="518"/>
    </location>
</feature>
<evidence type="ECO:0000256" key="4">
    <source>
        <dbReference type="SAM" id="MobiDB-lite"/>
    </source>
</evidence>
<dbReference type="PROSITE" id="PS50984">
    <property type="entry name" value="TRUD"/>
    <property type="match status" value="1"/>
</dbReference>
<evidence type="ECO:0000259" key="5">
    <source>
        <dbReference type="PROSITE" id="PS50984"/>
    </source>
</evidence>
<feature type="compositionally biased region" description="Basic and acidic residues" evidence="4">
    <location>
        <begin position="463"/>
        <end position="474"/>
    </location>
</feature>
<reference evidence="6 7" key="1">
    <citation type="submission" date="2006-04" db="EMBL/GenBank/DDBJ databases">
        <authorList>
            <person name="Nierman W.C."/>
        </authorList>
    </citation>
    <scope>NUCLEOTIDE SEQUENCE [LARGE SCALE GENOMIC DNA]</scope>
    <source>
        <strain evidence="6 7">DW4/3-1</strain>
    </source>
</reference>
<evidence type="ECO:0000256" key="1">
    <source>
        <dbReference type="ARBA" id="ARBA00007953"/>
    </source>
</evidence>
<dbReference type="InterPro" id="IPR020119">
    <property type="entry name" value="PsdUridine_synth_TruD_CS"/>
</dbReference>
<dbReference type="PANTHER" id="PTHR13326:SF21">
    <property type="entry name" value="PSEUDOURIDYLATE SYNTHASE PUS7L"/>
    <property type="match status" value="1"/>
</dbReference>
<evidence type="ECO:0000256" key="2">
    <source>
        <dbReference type="ARBA" id="ARBA00022694"/>
    </source>
</evidence>
<dbReference type="GO" id="GO:0140098">
    <property type="term" value="F:catalytic activity, acting on RNA"/>
    <property type="evidence" value="ECO:0007669"/>
    <property type="project" value="UniProtKB-ARBA"/>
</dbReference>
<feature type="domain" description="TRUD" evidence="5">
    <location>
        <begin position="173"/>
        <end position="384"/>
    </location>
</feature>
<organism evidence="6 7">
    <name type="scientific">Stigmatella aurantiaca (strain DW4/3-1)</name>
    <dbReference type="NCBI Taxonomy" id="378806"/>
    <lineage>
        <taxon>Bacteria</taxon>
        <taxon>Pseudomonadati</taxon>
        <taxon>Myxococcota</taxon>
        <taxon>Myxococcia</taxon>
        <taxon>Myxococcales</taxon>
        <taxon>Cystobacterineae</taxon>
        <taxon>Archangiaceae</taxon>
        <taxon>Stigmatella</taxon>
    </lineage>
</organism>
<name>Q08NP3_STIAD</name>
<dbReference type="PANTHER" id="PTHR13326">
    <property type="entry name" value="TRNA PSEUDOURIDINE SYNTHASE D"/>
    <property type="match status" value="1"/>
</dbReference>
<dbReference type="GO" id="GO:0009982">
    <property type="term" value="F:pseudouridine synthase activity"/>
    <property type="evidence" value="ECO:0007669"/>
    <property type="project" value="InterPro"/>
</dbReference>
<dbReference type="InterPro" id="IPR011760">
    <property type="entry name" value="PsdUridine_synth_TruD_insert"/>
</dbReference>
<evidence type="ECO:0000313" key="6">
    <source>
        <dbReference type="EMBL" id="EAU62100.1"/>
    </source>
</evidence>
<dbReference type="Proteomes" id="UP000032702">
    <property type="component" value="Unassembled WGS sequence"/>
</dbReference>
<feature type="compositionally biased region" description="Pro residues" evidence="4">
    <location>
        <begin position="485"/>
        <end position="499"/>
    </location>
</feature>